<dbReference type="InterPro" id="IPR002919">
    <property type="entry name" value="TIL_dom"/>
</dbReference>
<dbReference type="CDD" id="cd19941">
    <property type="entry name" value="TIL"/>
    <property type="match status" value="1"/>
</dbReference>
<feature type="domain" description="TIL" evidence="4">
    <location>
        <begin position="409"/>
        <end position="463"/>
    </location>
</feature>
<protein>
    <recommendedName>
        <fullName evidence="4">TIL domain-containing protein</fullName>
    </recommendedName>
</protein>
<evidence type="ECO:0000256" key="1">
    <source>
        <dbReference type="ARBA" id="ARBA00022690"/>
    </source>
</evidence>
<keyword evidence="1" id="KW-0646">Protease inhibitor</keyword>
<dbReference type="PANTHER" id="PTHR23259">
    <property type="entry name" value="RIDDLE"/>
    <property type="match status" value="1"/>
</dbReference>
<feature type="signal peptide" evidence="3">
    <location>
        <begin position="1"/>
        <end position="21"/>
    </location>
</feature>
<dbReference type="AlphaFoldDB" id="A0A653BFW5"/>
<dbReference type="OrthoDB" id="6689276at2759"/>
<dbReference type="SUPFAM" id="SSF57567">
    <property type="entry name" value="Serine protease inhibitors"/>
    <property type="match status" value="8"/>
</dbReference>
<sequence length="533" mass="60589">MISVSSNNIMLLLLGVAAVYAHNAKRCPGTNETYYEYRSCLLTCDDLNNSSCDGEISYDPGCYCSEGFLRKNGICIPRDECNALSGRHMNCPKNEVFLKYRLCRESCDNPHNKNCDGEKFHSPGCYCAPGYRRKNGLCIPKKECLNAKGTNKECGENETYSKNKPCVINCGDLISYKDCQERQNAPGCYCKPGYLKKGGRCVPKEECPEFKEKKSESCGLNEDYLKYVPCLQTCADLERGTCGEEARRYAPGCYCAEGYVRRNGVCIPEDACLSVEPIHWRSEQCALNEEYLEYEPCLQNCDDLSSTKCDRILKKNAPGCYCREGYLRKGGICIPKSQCKIHFEKHTKTCGINEVFQAYKPFSENCEDRGGREDKTEKQFAPGCYCYPGYLRKDGTCIPKERCSKGNECGLNEEYTEYEPCHQTCDDLESKKCDLKSRRYSPGCYCKEGYLRQNGLCLPKEDCHYEARDKLKECPTNERFLEYKPCREYCDDPERCDDGDQYAPGCYCAKGYLRKDGECVPDYQCDDSSESDS</sequence>
<keyword evidence="6" id="KW-1185">Reference proteome</keyword>
<dbReference type="Proteomes" id="UP000410492">
    <property type="component" value="Unassembled WGS sequence"/>
</dbReference>
<keyword evidence="3" id="KW-0732">Signal</keyword>
<dbReference type="PANTHER" id="PTHR23259:SF70">
    <property type="entry name" value="ACCESSORY GLAND PROTEIN ACP62F-RELATED"/>
    <property type="match status" value="1"/>
</dbReference>
<dbReference type="InterPro" id="IPR051368">
    <property type="entry name" value="SerProtInhib-TIL_Domain"/>
</dbReference>
<feature type="chain" id="PRO_5024982895" description="TIL domain-containing protein" evidence="3">
    <location>
        <begin position="22"/>
        <end position="533"/>
    </location>
</feature>
<evidence type="ECO:0000259" key="4">
    <source>
        <dbReference type="Pfam" id="PF01826"/>
    </source>
</evidence>
<feature type="domain" description="TIL" evidence="4">
    <location>
        <begin position="285"/>
        <end position="339"/>
    </location>
</feature>
<organism evidence="5 6">
    <name type="scientific">Callosobruchus maculatus</name>
    <name type="common">Southern cowpea weevil</name>
    <name type="synonym">Pulse bruchid</name>
    <dbReference type="NCBI Taxonomy" id="64391"/>
    <lineage>
        <taxon>Eukaryota</taxon>
        <taxon>Metazoa</taxon>
        <taxon>Ecdysozoa</taxon>
        <taxon>Arthropoda</taxon>
        <taxon>Hexapoda</taxon>
        <taxon>Insecta</taxon>
        <taxon>Pterygota</taxon>
        <taxon>Neoptera</taxon>
        <taxon>Endopterygota</taxon>
        <taxon>Coleoptera</taxon>
        <taxon>Polyphaga</taxon>
        <taxon>Cucujiformia</taxon>
        <taxon>Chrysomeloidea</taxon>
        <taxon>Chrysomelidae</taxon>
        <taxon>Bruchinae</taxon>
        <taxon>Bruchini</taxon>
        <taxon>Callosobruchus</taxon>
    </lineage>
</organism>
<proteinExistence type="predicted"/>
<feature type="domain" description="TIL" evidence="4">
    <location>
        <begin position="91"/>
        <end position="144"/>
    </location>
</feature>
<keyword evidence="2" id="KW-1015">Disulfide bond</keyword>
<dbReference type="Gene3D" id="2.10.25.10">
    <property type="entry name" value="Laminin"/>
    <property type="match status" value="8"/>
</dbReference>
<dbReference type="EMBL" id="CAACVG010000716">
    <property type="protein sequence ID" value="VEN34458.1"/>
    <property type="molecule type" value="Genomic_DNA"/>
</dbReference>
<evidence type="ECO:0000256" key="3">
    <source>
        <dbReference type="SAM" id="SignalP"/>
    </source>
</evidence>
<evidence type="ECO:0000313" key="5">
    <source>
        <dbReference type="EMBL" id="VEN34458.1"/>
    </source>
</evidence>
<dbReference type="InterPro" id="IPR036084">
    <property type="entry name" value="Ser_inhib-like_sf"/>
</dbReference>
<feature type="domain" description="TIL" evidence="4">
    <location>
        <begin position="31"/>
        <end position="81"/>
    </location>
</feature>
<evidence type="ECO:0000256" key="2">
    <source>
        <dbReference type="ARBA" id="ARBA00023157"/>
    </source>
</evidence>
<gene>
    <name evidence="5" type="ORF">CALMAC_LOCUS647</name>
</gene>
<evidence type="ECO:0000313" key="6">
    <source>
        <dbReference type="Proteomes" id="UP000410492"/>
    </source>
</evidence>
<dbReference type="GO" id="GO:0030414">
    <property type="term" value="F:peptidase inhibitor activity"/>
    <property type="evidence" value="ECO:0007669"/>
    <property type="project" value="UniProtKB-KW"/>
</dbReference>
<feature type="domain" description="TIL" evidence="4">
    <location>
        <begin position="154"/>
        <end position="207"/>
    </location>
</feature>
<accession>A0A653BFW5</accession>
<name>A0A653BFW5_CALMS</name>
<reference evidence="5 6" key="1">
    <citation type="submission" date="2019-01" db="EMBL/GenBank/DDBJ databases">
        <authorList>
            <person name="Sayadi A."/>
        </authorList>
    </citation>
    <scope>NUCLEOTIDE SEQUENCE [LARGE SCALE GENOMIC DNA]</scope>
</reference>
<dbReference type="Pfam" id="PF01826">
    <property type="entry name" value="TIL"/>
    <property type="match status" value="5"/>
</dbReference>